<name>A0A023WNR9_STUST</name>
<organism evidence="1 2">
    <name type="scientific">Stutzerimonas stutzeri</name>
    <name type="common">Pseudomonas stutzeri</name>
    <dbReference type="NCBI Taxonomy" id="316"/>
    <lineage>
        <taxon>Bacteria</taxon>
        <taxon>Pseudomonadati</taxon>
        <taxon>Pseudomonadota</taxon>
        <taxon>Gammaproteobacteria</taxon>
        <taxon>Pseudomonadales</taxon>
        <taxon>Pseudomonadaceae</taxon>
        <taxon>Stutzerimonas</taxon>
    </lineage>
</organism>
<dbReference type="OrthoDB" id="6910208at2"/>
<protein>
    <submittedName>
        <fullName evidence="1">Uncharacterized protein</fullName>
    </submittedName>
</protein>
<dbReference type="AlphaFoldDB" id="A0A023WNR9"/>
<evidence type="ECO:0000313" key="1">
    <source>
        <dbReference type="EMBL" id="AHY41862.1"/>
    </source>
</evidence>
<sequence>MRQLLSLLRRRTPRHFALLDEHGRCRMLLSSIDRPTSAAWIEIDEVRLSWIGQELPADCRRVA</sequence>
<dbReference type="PATRIC" id="fig|316.97.peg.1014"/>
<reference evidence="1 2" key="1">
    <citation type="submission" date="2014-03" db="EMBL/GenBank/DDBJ databases">
        <title>Complete genome sequence of Pseudomonas stutzeri 19SMN4.</title>
        <authorList>
            <person name="Brunet-Galmes I."/>
            <person name="Nogales B."/>
            <person name="Busquets A."/>
            <person name="Pena A."/>
            <person name="Gomila M."/>
            <person name="Garcia-Valdes E."/>
            <person name="Lalucat J."/>
            <person name="Bennasar A."/>
            <person name="Bosch R."/>
        </authorList>
    </citation>
    <scope>NUCLEOTIDE SEQUENCE [LARGE SCALE GENOMIC DNA]</scope>
    <source>
        <strain evidence="1 2">19SMN4</strain>
    </source>
</reference>
<dbReference type="KEGG" id="pstu:UIB01_04980"/>
<gene>
    <name evidence="1" type="ORF">UIB01_04980</name>
</gene>
<proteinExistence type="predicted"/>
<accession>A0A023WNR9</accession>
<dbReference type="EMBL" id="CP007509">
    <property type="protein sequence ID" value="AHY41862.1"/>
    <property type="molecule type" value="Genomic_DNA"/>
</dbReference>
<dbReference type="Proteomes" id="UP000025238">
    <property type="component" value="Chromosome"/>
</dbReference>
<evidence type="ECO:0000313" key="2">
    <source>
        <dbReference type="Proteomes" id="UP000025238"/>
    </source>
</evidence>